<feature type="domain" description="4'-phosphopantetheinyl transferase" evidence="3">
    <location>
        <begin position="129"/>
        <end position="208"/>
    </location>
</feature>
<dbReference type="Pfam" id="PF01648">
    <property type="entry name" value="ACPS"/>
    <property type="match status" value="1"/>
</dbReference>
<evidence type="ECO:0000259" key="4">
    <source>
        <dbReference type="Pfam" id="PF22624"/>
    </source>
</evidence>
<dbReference type="STRING" id="1003195.SCATT_35650"/>
<dbReference type="InterPro" id="IPR050559">
    <property type="entry name" value="P-Pant_transferase_sf"/>
</dbReference>
<evidence type="ECO:0000313" key="6">
    <source>
        <dbReference type="Proteomes" id="UP000007842"/>
    </source>
</evidence>
<name>F8JYE1_STREN</name>
<dbReference type="SUPFAM" id="SSF56214">
    <property type="entry name" value="4'-phosphopantetheinyl transferase"/>
    <property type="match status" value="2"/>
</dbReference>
<dbReference type="GO" id="GO:0019878">
    <property type="term" value="P:lysine biosynthetic process via aminoadipic acid"/>
    <property type="evidence" value="ECO:0007669"/>
    <property type="project" value="TreeGrafter"/>
</dbReference>
<dbReference type="AlphaFoldDB" id="F8JYE1"/>
<sequence>MPWAVRRVDRSVAAEVAGRWPGAGEVRVWAVRLNSWQDDPDALYTVLSDEERKRADSFVFARHRRQFVISHAFVRRVLSWYVPARPDEFRFGAGRYGKPVVAGPPAGIGLEFNLSHCAELALLALAAGPVGVDVEGFRADLAGPAVAGHFHPEERRELDALPPDARAAAVQRCWTRKEAVVKAAGTGLATPLDSFRVPLGAAAAAPVAAAGRTWYLTHLEPPAEAVGAVAVAFRPAGVRATLLTGPLFPQVPRRPGLAR</sequence>
<dbReference type="KEGG" id="scy:SCATT_35650"/>
<reference evidence="6" key="1">
    <citation type="submission" date="2011-12" db="EMBL/GenBank/DDBJ databases">
        <title>Complete genome sequence of Streptomyces cattleya strain DSM 46488.</title>
        <authorList>
            <person name="Ou H.-Y."/>
            <person name="Li P."/>
            <person name="Zhao C."/>
            <person name="O'Hagan D."/>
            <person name="Deng Z."/>
        </authorList>
    </citation>
    <scope>NUCLEOTIDE SEQUENCE [LARGE SCALE GENOMIC DNA]</scope>
    <source>
        <strain evidence="6">ATCC 35852 / DSM 46488 / JCM 4925 / NBRC 14057 / NRRL 8057</strain>
    </source>
</reference>
<dbReference type="RefSeq" id="WP_014144296.1">
    <property type="nucleotide sequence ID" value="NC_016111.1"/>
</dbReference>
<proteinExistence type="inferred from homology"/>
<dbReference type="GO" id="GO:0000287">
    <property type="term" value="F:magnesium ion binding"/>
    <property type="evidence" value="ECO:0007669"/>
    <property type="project" value="InterPro"/>
</dbReference>
<dbReference type="PANTHER" id="PTHR12215:SF10">
    <property type="entry name" value="L-AMINOADIPATE-SEMIALDEHYDE DEHYDROGENASE-PHOSPHOPANTETHEINYL TRANSFERASE"/>
    <property type="match status" value="1"/>
</dbReference>
<organism evidence="5 6">
    <name type="scientific">Streptantibioticus cattleyicolor (strain ATCC 35852 / DSM 46488 / JCM 4925 / NBRC 14057 / NRRL 8057)</name>
    <name type="common">Streptomyces cattleya</name>
    <dbReference type="NCBI Taxonomy" id="1003195"/>
    <lineage>
        <taxon>Bacteria</taxon>
        <taxon>Bacillati</taxon>
        <taxon>Actinomycetota</taxon>
        <taxon>Actinomycetes</taxon>
        <taxon>Kitasatosporales</taxon>
        <taxon>Streptomycetaceae</taxon>
        <taxon>Streptantibioticus</taxon>
    </lineage>
</organism>
<dbReference type="PANTHER" id="PTHR12215">
    <property type="entry name" value="PHOSPHOPANTETHEINE TRANSFERASE"/>
    <property type="match status" value="1"/>
</dbReference>
<dbReference type="InterPro" id="IPR037143">
    <property type="entry name" value="4-PPantetheinyl_Trfase_dom_sf"/>
</dbReference>
<evidence type="ECO:0000256" key="1">
    <source>
        <dbReference type="ARBA" id="ARBA00010990"/>
    </source>
</evidence>
<comment type="similarity">
    <text evidence="1">Belongs to the P-Pant transferase superfamily. Gsp/Sfp/HetI/AcpT family.</text>
</comment>
<dbReference type="HOGENOM" id="CLU_057011_2_1_11"/>
<dbReference type="Pfam" id="PF22624">
    <property type="entry name" value="AASDHPPT_N"/>
    <property type="match status" value="1"/>
</dbReference>
<dbReference type="EMBL" id="CP003219">
    <property type="protein sequence ID" value="AEW95936.1"/>
    <property type="molecule type" value="Genomic_DNA"/>
</dbReference>
<accession>G8WX31</accession>
<protein>
    <submittedName>
        <fullName evidence="5">Putative 4'-phosphopantetheinyl transferase</fullName>
    </submittedName>
</protein>
<evidence type="ECO:0000259" key="3">
    <source>
        <dbReference type="Pfam" id="PF01648"/>
    </source>
</evidence>
<dbReference type="GO" id="GO:0005829">
    <property type="term" value="C:cytosol"/>
    <property type="evidence" value="ECO:0007669"/>
    <property type="project" value="TreeGrafter"/>
</dbReference>
<gene>
    <name evidence="5" type="ordered locus">SCATT_35650</name>
</gene>
<dbReference type="Proteomes" id="UP000007842">
    <property type="component" value="Chromosome"/>
</dbReference>
<evidence type="ECO:0000313" key="5">
    <source>
        <dbReference type="EMBL" id="AEW95936.1"/>
    </source>
</evidence>
<dbReference type="Gene3D" id="3.90.470.20">
    <property type="entry name" value="4'-phosphopantetheinyl transferase domain"/>
    <property type="match status" value="2"/>
</dbReference>
<keyword evidence="6" id="KW-1185">Reference proteome</keyword>
<dbReference type="GO" id="GO:0008897">
    <property type="term" value="F:holo-[acyl-carrier-protein] synthase activity"/>
    <property type="evidence" value="ECO:0007669"/>
    <property type="project" value="InterPro"/>
</dbReference>
<keyword evidence="2 5" id="KW-0808">Transferase</keyword>
<feature type="domain" description="4'-phosphopantetheinyl transferase N-terminal" evidence="4">
    <location>
        <begin position="42"/>
        <end position="124"/>
    </location>
</feature>
<dbReference type="InterPro" id="IPR008278">
    <property type="entry name" value="4-PPantetheinyl_Trfase_dom"/>
</dbReference>
<accession>F8JYE1</accession>
<dbReference type="KEGG" id="sct:SCAT_3575"/>
<dbReference type="eggNOG" id="COG2091">
    <property type="taxonomic scope" value="Bacteria"/>
</dbReference>
<dbReference type="PATRIC" id="fig|1003195.11.peg.5039"/>
<evidence type="ECO:0000256" key="2">
    <source>
        <dbReference type="ARBA" id="ARBA00022679"/>
    </source>
</evidence>
<dbReference type="InterPro" id="IPR055066">
    <property type="entry name" value="AASDHPPT_N"/>
</dbReference>
<dbReference type="OrthoDB" id="190168at2"/>